<reference evidence="3 4" key="1">
    <citation type="journal article" date="2017" name="Elife">
        <title>Extensive horizontal gene transfer in cheese-associated bacteria.</title>
        <authorList>
            <person name="Bonham K.S."/>
            <person name="Wolfe B.E."/>
            <person name="Dutton R.J."/>
        </authorList>
    </citation>
    <scope>NUCLEOTIDE SEQUENCE [LARGE SCALE GENOMIC DNA]</scope>
    <source>
        <strain evidence="3 4">341_9</strain>
    </source>
</reference>
<feature type="chain" id="PRO_5039691095" evidence="2">
    <location>
        <begin position="36"/>
        <end position="346"/>
    </location>
</feature>
<evidence type="ECO:0000313" key="4">
    <source>
        <dbReference type="Proteomes" id="UP000218598"/>
    </source>
</evidence>
<feature type="region of interest" description="Disordered" evidence="1">
    <location>
        <begin position="33"/>
        <end position="142"/>
    </location>
</feature>
<dbReference type="RefSeq" id="WP_096163353.1">
    <property type="nucleotide sequence ID" value="NZ_BAAAIQ010000026.1"/>
</dbReference>
<evidence type="ECO:0000256" key="1">
    <source>
        <dbReference type="SAM" id="MobiDB-lite"/>
    </source>
</evidence>
<dbReference type="EMBL" id="NRGR01000007">
    <property type="protein sequence ID" value="PCC40298.1"/>
    <property type="molecule type" value="Genomic_DNA"/>
</dbReference>
<sequence>MAANSTARRARARTGTRTALAVLAGAALLSVSACGGSADDDGSADDGGGGGDAQEQPMEASDGGNGDGSDEDSEDTTEADDAGSSGSTGSSDGGSAQDDGVGAGAGDPADADGSGQEGEEGTGDGSGSEGDDAADGRTQIMLVTDLPGDDQTGDGWPVLSPDELATTLAEPFDGTATCEEELELAPGRSATCTGPASMDMTEPEQEWTAQAARVPVSGEVGDGGAVAVLFTTGDGLTGPADVLLDEGTELTGLGFGSMFGSEDLSAQELEESTLQTLTSENAYVPVAEADWESVTCEDGLSFEAFEPSPCTGETADGETYPLHVAPGTYVDNDQGLLVGIARSDAG</sequence>
<evidence type="ECO:0000256" key="2">
    <source>
        <dbReference type="SAM" id="SignalP"/>
    </source>
</evidence>
<accession>A0A2A3YLY0</accession>
<evidence type="ECO:0000313" key="3">
    <source>
        <dbReference type="EMBL" id="PCC40298.1"/>
    </source>
</evidence>
<organism evidence="3 4">
    <name type="scientific">Brachybacterium alimentarium</name>
    <dbReference type="NCBI Taxonomy" id="47845"/>
    <lineage>
        <taxon>Bacteria</taxon>
        <taxon>Bacillati</taxon>
        <taxon>Actinomycetota</taxon>
        <taxon>Actinomycetes</taxon>
        <taxon>Micrococcales</taxon>
        <taxon>Dermabacteraceae</taxon>
        <taxon>Brachybacterium</taxon>
    </lineage>
</organism>
<comment type="caution">
    <text evidence="3">The sequence shown here is derived from an EMBL/GenBank/DDBJ whole genome shotgun (WGS) entry which is preliminary data.</text>
</comment>
<proteinExistence type="predicted"/>
<feature type="compositionally biased region" description="Low complexity" evidence="1">
    <location>
        <begin position="82"/>
        <end position="114"/>
    </location>
</feature>
<name>A0A2A3YLY0_9MICO</name>
<keyword evidence="4" id="KW-1185">Reference proteome</keyword>
<keyword evidence="2" id="KW-0732">Signal</keyword>
<protein>
    <submittedName>
        <fullName evidence="3">Uncharacterized protein</fullName>
    </submittedName>
</protein>
<feature type="signal peptide" evidence="2">
    <location>
        <begin position="1"/>
        <end position="35"/>
    </location>
</feature>
<dbReference type="AlphaFoldDB" id="A0A2A3YLY0"/>
<dbReference type="Proteomes" id="UP000218598">
    <property type="component" value="Unassembled WGS sequence"/>
</dbReference>
<feature type="compositionally biased region" description="Acidic residues" evidence="1">
    <location>
        <begin position="68"/>
        <end position="81"/>
    </location>
</feature>
<dbReference type="GeneID" id="95325957"/>
<dbReference type="OrthoDB" id="4794089at2"/>
<gene>
    <name evidence="3" type="ORF">CIK66_03880</name>
</gene>